<keyword evidence="3" id="KW-1185">Reference proteome</keyword>
<gene>
    <name evidence="2" type="primary">Cnig_chr_III.g11356</name>
    <name evidence="2" type="ORF">B9Z55_011356</name>
</gene>
<keyword evidence="1" id="KW-0812">Transmembrane</keyword>
<keyword evidence="1" id="KW-1133">Transmembrane helix</keyword>
<dbReference type="EMBL" id="PDUG01000003">
    <property type="protein sequence ID" value="PIC39768.1"/>
    <property type="molecule type" value="Genomic_DNA"/>
</dbReference>
<organism evidence="2 3">
    <name type="scientific">Caenorhabditis nigoni</name>
    <dbReference type="NCBI Taxonomy" id="1611254"/>
    <lineage>
        <taxon>Eukaryota</taxon>
        <taxon>Metazoa</taxon>
        <taxon>Ecdysozoa</taxon>
        <taxon>Nematoda</taxon>
        <taxon>Chromadorea</taxon>
        <taxon>Rhabditida</taxon>
        <taxon>Rhabditina</taxon>
        <taxon>Rhabditomorpha</taxon>
        <taxon>Rhabditoidea</taxon>
        <taxon>Rhabditidae</taxon>
        <taxon>Peloderinae</taxon>
        <taxon>Caenorhabditis</taxon>
    </lineage>
</organism>
<dbReference type="AlphaFoldDB" id="A0A2G5UJS5"/>
<feature type="transmembrane region" description="Helical" evidence="1">
    <location>
        <begin position="28"/>
        <end position="47"/>
    </location>
</feature>
<sequence>MRTVRIFFHKKYLDSVKYWAPRFDHAEWLSYGSSFLCNLGTLLSILSSEATLHHMDGTAFLLSAFGMAAYLNGTVYGCFALHKFSAVSKSDDRKSCEKNFTRNESME</sequence>
<feature type="transmembrane region" description="Helical" evidence="1">
    <location>
        <begin position="59"/>
        <end position="81"/>
    </location>
</feature>
<accession>A0A2G5UJS5</accession>
<evidence type="ECO:0000313" key="2">
    <source>
        <dbReference type="EMBL" id="PIC39768.1"/>
    </source>
</evidence>
<protein>
    <submittedName>
        <fullName evidence="2">Uncharacterized protein</fullName>
    </submittedName>
</protein>
<reference evidence="3" key="1">
    <citation type="submission" date="2017-10" db="EMBL/GenBank/DDBJ databases">
        <title>Rapid genome shrinkage in a self-fertile nematode reveals novel sperm competition proteins.</title>
        <authorList>
            <person name="Yin D."/>
            <person name="Schwarz E.M."/>
            <person name="Thomas C.G."/>
            <person name="Felde R.L."/>
            <person name="Korf I.F."/>
            <person name="Cutter A.D."/>
            <person name="Schartner C.M."/>
            <person name="Ralston E.J."/>
            <person name="Meyer B.J."/>
            <person name="Haag E.S."/>
        </authorList>
    </citation>
    <scope>NUCLEOTIDE SEQUENCE [LARGE SCALE GENOMIC DNA]</scope>
    <source>
        <strain evidence="3">JU1422</strain>
    </source>
</reference>
<evidence type="ECO:0000313" key="3">
    <source>
        <dbReference type="Proteomes" id="UP000230233"/>
    </source>
</evidence>
<proteinExistence type="predicted"/>
<name>A0A2G5UJS5_9PELO</name>
<comment type="caution">
    <text evidence="2">The sequence shown here is derived from an EMBL/GenBank/DDBJ whole genome shotgun (WGS) entry which is preliminary data.</text>
</comment>
<dbReference type="Proteomes" id="UP000230233">
    <property type="component" value="Chromosome III"/>
</dbReference>
<keyword evidence="1" id="KW-0472">Membrane</keyword>
<evidence type="ECO:0000256" key="1">
    <source>
        <dbReference type="SAM" id="Phobius"/>
    </source>
</evidence>